<dbReference type="Pfam" id="PF00593">
    <property type="entry name" value="TonB_dep_Rec_b-barrel"/>
    <property type="match status" value="1"/>
</dbReference>
<sequence>MNSGILLPRASGLAMAAALAAFIAAPAMAQPTQGAEDSGLGEIIVTAQKRAENSQNVPIAITALSADKVISAGVTGTEDLRAAVPALNVTTAVGGFGLPRIRGIGATGQGPGVENPVAVYVDGVYYGASIGVLQSLFDVDQVAVLKGPQGTLFGRNATGGLMQISTKGPTFDWRGKAELGYGNYQTMTGGAFLSGPLSEKVAFSLSGQYENRDKGFGRNITTGRDVQTSTDWAMRGKLLFEPGETTKILLSGDFNGRNGADPAFINFGRNTLGQDVAATIRAAGGNPERDIISDFDPKLRARQWGTSLTIDQELVSMSLKSITAYRRSELATAFDPDGTNVRQLVITFNQLDKQFTQEVNLVSDDAGPFKWLLGGFYMHTNAGQLPYSRTEGFAIASVVGPSGYIDNITRVDLDSWSAFAEGTYKLGASTNLTAGVRFTSDKRSFAGNGVNYSSITGTSTIVPYTPSRLSNRNATWKVSLDHRFSPELLAYASYNRGFRAGGFGPSLVNGTLPTLRPELVDAFEVGIKSDLLDRKVRVNLSGYYNDQSTVQVMQIVSGNQLIYNAKGAKIYGIDGDISVKVSDNLQFFGGFNWIHARYKSFTDAVISIPYPVPSTFSPANYTYVDSVTGQTVANTACLGTFGSPLAQTGGNCLLRGDASGKKLQNTPEFTLSLGGNLDIPTAVGKFSLAGNVYYNGGYVGTPDERVVQPSFTTVSASLTWHHPDEHLYVRAWGRNLTNAFYRSQIGASNSGDNGYSGAPRTYGLAIGAEF</sequence>
<evidence type="ECO:0000256" key="5">
    <source>
        <dbReference type="ARBA" id="ARBA00022692"/>
    </source>
</evidence>
<comment type="subcellular location">
    <subcellularLocation>
        <location evidence="1 12">Cell outer membrane</location>
        <topology evidence="1 12">Multi-pass membrane protein</topology>
    </subcellularLocation>
</comment>
<keyword evidence="9 14" id="KW-0798">TonB box</keyword>
<dbReference type="Pfam" id="PF07715">
    <property type="entry name" value="Plug"/>
    <property type="match status" value="1"/>
</dbReference>
<evidence type="ECO:0000256" key="3">
    <source>
        <dbReference type="ARBA" id="ARBA00022452"/>
    </source>
</evidence>
<keyword evidence="7" id="KW-0408">Iron</keyword>
<dbReference type="InterPro" id="IPR039426">
    <property type="entry name" value="TonB-dep_rcpt-like"/>
</dbReference>
<dbReference type="PANTHER" id="PTHR32552:SF81">
    <property type="entry name" value="TONB-DEPENDENT OUTER MEMBRANE RECEPTOR"/>
    <property type="match status" value="1"/>
</dbReference>
<evidence type="ECO:0000259" key="16">
    <source>
        <dbReference type="Pfam" id="PF00593"/>
    </source>
</evidence>
<dbReference type="InterPro" id="IPR036942">
    <property type="entry name" value="Beta-barrel_TonB_sf"/>
</dbReference>
<evidence type="ECO:0000256" key="2">
    <source>
        <dbReference type="ARBA" id="ARBA00022448"/>
    </source>
</evidence>
<dbReference type="EMBL" id="JACLAW010000007">
    <property type="protein sequence ID" value="MBC2666006.1"/>
    <property type="molecule type" value="Genomic_DNA"/>
</dbReference>
<keyword evidence="11 12" id="KW-0998">Cell outer membrane</keyword>
<dbReference type="InterPro" id="IPR012910">
    <property type="entry name" value="Plug_dom"/>
</dbReference>
<evidence type="ECO:0000256" key="10">
    <source>
        <dbReference type="ARBA" id="ARBA00023136"/>
    </source>
</evidence>
<keyword evidence="18" id="KW-0675">Receptor</keyword>
<keyword evidence="3 12" id="KW-1134">Transmembrane beta strand</keyword>
<feature type="short sequence motif" description="TonB C-terminal box" evidence="13">
    <location>
        <begin position="753"/>
        <end position="770"/>
    </location>
</feature>
<reference evidence="18 19" key="1">
    <citation type="submission" date="2020-08" db="EMBL/GenBank/DDBJ databases">
        <title>The genome sequence of type strain Novosphingobium flavum NBRC 111647.</title>
        <authorList>
            <person name="Liu Y."/>
        </authorList>
    </citation>
    <scope>NUCLEOTIDE SEQUENCE [LARGE SCALE GENOMIC DNA]</scope>
    <source>
        <strain evidence="18 19">NBRC 111647</strain>
    </source>
</reference>
<keyword evidence="2 12" id="KW-0813">Transport</keyword>
<evidence type="ECO:0000256" key="4">
    <source>
        <dbReference type="ARBA" id="ARBA00022496"/>
    </source>
</evidence>
<proteinExistence type="inferred from homology"/>
<dbReference type="PROSITE" id="PS01156">
    <property type="entry name" value="TONB_DEPENDENT_REC_2"/>
    <property type="match status" value="1"/>
</dbReference>
<evidence type="ECO:0000256" key="8">
    <source>
        <dbReference type="ARBA" id="ARBA00023065"/>
    </source>
</evidence>
<evidence type="ECO:0000256" key="9">
    <source>
        <dbReference type="ARBA" id="ARBA00023077"/>
    </source>
</evidence>
<protein>
    <submittedName>
        <fullName evidence="18">TonB-dependent receptor</fullName>
    </submittedName>
</protein>
<keyword evidence="10 12" id="KW-0472">Membrane</keyword>
<evidence type="ECO:0000256" key="11">
    <source>
        <dbReference type="ARBA" id="ARBA00023237"/>
    </source>
</evidence>
<feature type="signal peptide" evidence="15">
    <location>
        <begin position="1"/>
        <end position="29"/>
    </location>
</feature>
<dbReference type="SUPFAM" id="SSF56935">
    <property type="entry name" value="Porins"/>
    <property type="match status" value="1"/>
</dbReference>
<evidence type="ECO:0000256" key="12">
    <source>
        <dbReference type="PROSITE-ProRule" id="PRU01360"/>
    </source>
</evidence>
<dbReference type="GO" id="GO:0009279">
    <property type="term" value="C:cell outer membrane"/>
    <property type="evidence" value="ECO:0007669"/>
    <property type="project" value="UniProtKB-SubCell"/>
</dbReference>
<evidence type="ECO:0000256" key="7">
    <source>
        <dbReference type="ARBA" id="ARBA00023004"/>
    </source>
</evidence>
<keyword evidence="6 15" id="KW-0732">Signal</keyword>
<feature type="chain" id="PRO_5031467628" evidence="15">
    <location>
        <begin position="30"/>
        <end position="770"/>
    </location>
</feature>
<keyword evidence="5 12" id="KW-0812">Transmembrane</keyword>
<evidence type="ECO:0000313" key="18">
    <source>
        <dbReference type="EMBL" id="MBC2666006.1"/>
    </source>
</evidence>
<evidence type="ECO:0000256" key="1">
    <source>
        <dbReference type="ARBA" id="ARBA00004571"/>
    </source>
</evidence>
<dbReference type="RefSeq" id="WP_185664309.1">
    <property type="nucleotide sequence ID" value="NZ_JACLAW010000007.1"/>
</dbReference>
<comment type="similarity">
    <text evidence="12 14">Belongs to the TonB-dependent receptor family.</text>
</comment>
<accession>A0A7X1FS69</accession>
<evidence type="ECO:0000256" key="14">
    <source>
        <dbReference type="RuleBase" id="RU003357"/>
    </source>
</evidence>
<evidence type="ECO:0000313" key="19">
    <source>
        <dbReference type="Proteomes" id="UP000566813"/>
    </source>
</evidence>
<dbReference type="PANTHER" id="PTHR32552">
    <property type="entry name" value="FERRICHROME IRON RECEPTOR-RELATED"/>
    <property type="match status" value="1"/>
</dbReference>
<dbReference type="InterPro" id="IPR000531">
    <property type="entry name" value="Beta-barrel_TonB"/>
</dbReference>
<keyword evidence="19" id="KW-1185">Reference proteome</keyword>
<dbReference type="InterPro" id="IPR010917">
    <property type="entry name" value="TonB_rcpt_CS"/>
</dbReference>
<organism evidence="18 19">
    <name type="scientific">Novosphingobium flavum</name>
    <dbReference type="NCBI Taxonomy" id="1778672"/>
    <lineage>
        <taxon>Bacteria</taxon>
        <taxon>Pseudomonadati</taxon>
        <taxon>Pseudomonadota</taxon>
        <taxon>Alphaproteobacteria</taxon>
        <taxon>Sphingomonadales</taxon>
        <taxon>Sphingomonadaceae</taxon>
        <taxon>Novosphingobium</taxon>
    </lineage>
</organism>
<keyword evidence="4" id="KW-0410">Iron transport</keyword>
<feature type="domain" description="TonB-dependent receptor-like beta-barrel" evidence="16">
    <location>
        <begin position="257"/>
        <end position="736"/>
    </location>
</feature>
<dbReference type="Proteomes" id="UP000566813">
    <property type="component" value="Unassembled WGS sequence"/>
</dbReference>
<name>A0A7X1FS69_9SPHN</name>
<evidence type="ECO:0000256" key="13">
    <source>
        <dbReference type="PROSITE-ProRule" id="PRU10144"/>
    </source>
</evidence>
<comment type="caution">
    <text evidence="18">The sequence shown here is derived from an EMBL/GenBank/DDBJ whole genome shotgun (WGS) entry which is preliminary data.</text>
</comment>
<evidence type="ECO:0000256" key="15">
    <source>
        <dbReference type="SAM" id="SignalP"/>
    </source>
</evidence>
<evidence type="ECO:0000256" key="6">
    <source>
        <dbReference type="ARBA" id="ARBA00022729"/>
    </source>
</evidence>
<gene>
    <name evidence="18" type="ORF">H7F51_10750</name>
</gene>
<dbReference type="AlphaFoldDB" id="A0A7X1FS69"/>
<feature type="domain" description="TonB-dependent receptor plug" evidence="17">
    <location>
        <begin position="55"/>
        <end position="160"/>
    </location>
</feature>
<dbReference type="Gene3D" id="2.40.170.20">
    <property type="entry name" value="TonB-dependent receptor, beta-barrel domain"/>
    <property type="match status" value="1"/>
</dbReference>
<dbReference type="GO" id="GO:0006826">
    <property type="term" value="P:iron ion transport"/>
    <property type="evidence" value="ECO:0007669"/>
    <property type="project" value="UniProtKB-KW"/>
</dbReference>
<dbReference type="PROSITE" id="PS52016">
    <property type="entry name" value="TONB_DEPENDENT_REC_3"/>
    <property type="match status" value="1"/>
</dbReference>
<keyword evidence="8" id="KW-0406">Ion transport</keyword>
<evidence type="ECO:0000259" key="17">
    <source>
        <dbReference type="Pfam" id="PF07715"/>
    </source>
</evidence>